<evidence type="ECO:0000313" key="1">
    <source>
        <dbReference type="EMBL" id="KAH7970359.1"/>
    </source>
</evidence>
<sequence>MSKGRDNLVPEFTFQLNHKVLARRVTVGKYDGLHPCITAATASDKVLVHNNNQQRQRSGDRWEGGGDVSLLNVNQTVSCVAADCLKPGAKEDVLLVGTPTALLAYDVENNCDLFFREVADGANSLATGYLGSLRNPVVLVGGNCSIQGFDHDGEDVFWTVTGDNVRALALYDFNKDGLNELLVGSEDFDIRVFRDDVIVAEITETEAITALCPLTQDCFAYALANGTIGVYRGTERLWRIKSKSQAVCLHGYDIDGDGRPELITGWSNGKVDARTLSTGEVVFRDSLAHGVAGIVQADYCLDGREQLIVVSVGGEVRGYLPASAELRQQVADATFEQDTVRELSHKKQASRRRGISWQLRTRRQTLTLELRNYETNAGDQQYGSIPVGLSSMCTSSQVRNRAQQSSVSVVFE</sequence>
<name>A0ACB8DIG4_DERSI</name>
<proteinExistence type="predicted"/>
<gene>
    <name evidence="1" type="ORF">HPB49_004419</name>
</gene>
<organism evidence="1 2">
    <name type="scientific">Dermacentor silvarum</name>
    <name type="common">Tick</name>
    <dbReference type="NCBI Taxonomy" id="543639"/>
    <lineage>
        <taxon>Eukaryota</taxon>
        <taxon>Metazoa</taxon>
        <taxon>Ecdysozoa</taxon>
        <taxon>Arthropoda</taxon>
        <taxon>Chelicerata</taxon>
        <taxon>Arachnida</taxon>
        <taxon>Acari</taxon>
        <taxon>Parasitiformes</taxon>
        <taxon>Ixodida</taxon>
        <taxon>Ixodoidea</taxon>
        <taxon>Ixodidae</taxon>
        <taxon>Rhipicephalinae</taxon>
        <taxon>Dermacentor</taxon>
    </lineage>
</organism>
<keyword evidence="2" id="KW-1185">Reference proteome</keyword>
<dbReference type="Proteomes" id="UP000821865">
    <property type="component" value="Chromosome 11"/>
</dbReference>
<reference evidence="1" key="1">
    <citation type="submission" date="2020-05" db="EMBL/GenBank/DDBJ databases">
        <title>Large-scale comparative analyses of tick genomes elucidate their genetic diversity and vector capacities.</title>
        <authorList>
            <person name="Jia N."/>
            <person name="Wang J."/>
            <person name="Shi W."/>
            <person name="Du L."/>
            <person name="Sun Y."/>
            <person name="Zhan W."/>
            <person name="Jiang J."/>
            <person name="Wang Q."/>
            <person name="Zhang B."/>
            <person name="Ji P."/>
            <person name="Sakyi L.B."/>
            <person name="Cui X."/>
            <person name="Yuan T."/>
            <person name="Jiang B."/>
            <person name="Yang W."/>
            <person name="Lam T.T.-Y."/>
            <person name="Chang Q."/>
            <person name="Ding S."/>
            <person name="Wang X."/>
            <person name="Zhu J."/>
            <person name="Ruan X."/>
            <person name="Zhao L."/>
            <person name="Wei J."/>
            <person name="Que T."/>
            <person name="Du C."/>
            <person name="Cheng J."/>
            <person name="Dai P."/>
            <person name="Han X."/>
            <person name="Huang E."/>
            <person name="Gao Y."/>
            <person name="Liu J."/>
            <person name="Shao H."/>
            <person name="Ye R."/>
            <person name="Li L."/>
            <person name="Wei W."/>
            <person name="Wang X."/>
            <person name="Wang C."/>
            <person name="Yang T."/>
            <person name="Huo Q."/>
            <person name="Li W."/>
            <person name="Guo W."/>
            <person name="Chen H."/>
            <person name="Zhou L."/>
            <person name="Ni X."/>
            <person name="Tian J."/>
            <person name="Zhou Y."/>
            <person name="Sheng Y."/>
            <person name="Liu T."/>
            <person name="Pan Y."/>
            <person name="Xia L."/>
            <person name="Li J."/>
            <person name="Zhao F."/>
            <person name="Cao W."/>
        </authorList>
    </citation>
    <scope>NUCLEOTIDE SEQUENCE</scope>
    <source>
        <strain evidence="1">Dsil-2018</strain>
    </source>
</reference>
<protein>
    <submittedName>
        <fullName evidence="1">Uncharacterized protein</fullName>
    </submittedName>
</protein>
<evidence type="ECO:0000313" key="2">
    <source>
        <dbReference type="Proteomes" id="UP000821865"/>
    </source>
</evidence>
<dbReference type="EMBL" id="CM023480">
    <property type="protein sequence ID" value="KAH7970359.1"/>
    <property type="molecule type" value="Genomic_DNA"/>
</dbReference>
<accession>A0ACB8DIG4</accession>
<comment type="caution">
    <text evidence="1">The sequence shown here is derived from an EMBL/GenBank/DDBJ whole genome shotgun (WGS) entry which is preliminary data.</text>
</comment>